<comment type="caution">
    <text evidence="1">The sequence shown here is derived from an EMBL/GenBank/DDBJ whole genome shotgun (WGS) entry which is preliminary data.</text>
</comment>
<gene>
    <name evidence="1" type="ORF">BJY01DRAFT_249749</name>
</gene>
<accession>A0ABR4JLZ4</accession>
<organism evidence="1 2">
    <name type="scientific">Aspergillus pseudoustus</name>
    <dbReference type="NCBI Taxonomy" id="1810923"/>
    <lineage>
        <taxon>Eukaryota</taxon>
        <taxon>Fungi</taxon>
        <taxon>Dikarya</taxon>
        <taxon>Ascomycota</taxon>
        <taxon>Pezizomycotina</taxon>
        <taxon>Eurotiomycetes</taxon>
        <taxon>Eurotiomycetidae</taxon>
        <taxon>Eurotiales</taxon>
        <taxon>Aspergillaceae</taxon>
        <taxon>Aspergillus</taxon>
        <taxon>Aspergillus subgen. Nidulantes</taxon>
    </lineage>
</organism>
<sequence>MAAPAGTAAAAPAAAPAIPRVLEVLLHPTNPNPNYAFHMLGTMSDREIVDLLNVYPQYAGYVVICYGRMHRWRDNWLTLLSSRDAEGWHRERDRQRQLKNQRDVLSTNRALAFKTPLERPYGQRIMRLDIELENIKRQFLERTLRRVQRNQTLWTPLLNLVNPTPLQRQYLWWRGYIRSILRGRILDCWVEIARLIEHLAALGPNPVAPARPIGRGTRFPGEIARLNTSTVEYPCLIDMLVERDCVEALRWLRHLGVFDPISYHRTGVTMLHYALRRNNRRVSRYLLETNLPRALWVRQHGTPALANWTYHSGNELETLLQQRKLNWFTYAWNRIYPTFATMPHVRGTRIFEPESREVLCTVANLQLAEELAAVPLSLDLAAIQPMAMNGAVQIQGGTIWHLAVLNTNLHFLDFVGRQRVNWTLINQPNNVIPRSTPLERAIALDRTEHAARLIQYGATIPRHILRQINTDLPTTTDLLWRTVLWSTQTDLRIGAGTHDGGWLYDVVSGLHDRLRTIHGDPRMTKAQKKSRSSKATSRATQLIKAIRRGTDFSPPVDINMVDTLGRTAWEMAEEWDLPGPVIRELQ</sequence>
<dbReference type="SUPFAM" id="SSF48403">
    <property type="entry name" value="Ankyrin repeat"/>
    <property type="match status" value="1"/>
</dbReference>
<dbReference type="EMBL" id="JBFXLU010000114">
    <property type="protein sequence ID" value="KAL2841040.1"/>
    <property type="molecule type" value="Genomic_DNA"/>
</dbReference>
<dbReference type="InterPro" id="IPR036770">
    <property type="entry name" value="Ankyrin_rpt-contain_sf"/>
</dbReference>
<dbReference type="Proteomes" id="UP001610446">
    <property type="component" value="Unassembled WGS sequence"/>
</dbReference>
<keyword evidence="2" id="KW-1185">Reference proteome</keyword>
<proteinExistence type="predicted"/>
<evidence type="ECO:0008006" key="3">
    <source>
        <dbReference type="Google" id="ProtNLM"/>
    </source>
</evidence>
<reference evidence="1 2" key="1">
    <citation type="submission" date="2024-07" db="EMBL/GenBank/DDBJ databases">
        <title>Section-level genome sequencing and comparative genomics of Aspergillus sections Usti and Cavernicolus.</title>
        <authorList>
            <consortium name="Lawrence Berkeley National Laboratory"/>
            <person name="Nybo J.L."/>
            <person name="Vesth T.C."/>
            <person name="Theobald S."/>
            <person name="Frisvad J.C."/>
            <person name="Larsen T.O."/>
            <person name="Kjaerboelling I."/>
            <person name="Rothschild-Mancinelli K."/>
            <person name="Lyhne E.K."/>
            <person name="Kogle M.E."/>
            <person name="Barry K."/>
            <person name="Clum A."/>
            <person name="Na H."/>
            <person name="Ledsgaard L."/>
            <person name="Lin J."/>
            <person name="Lipzen A."/>
            <person name="Kuo A."/>
            <person name="Riley R."/>
            <person name="Mondo S."/>
            <person name="Labutti K."/>
            <person name="Haridas S."/>
            <person name="Pangalinan J."/>
            <person name="Salamov A.A."/>
            <person name="Simmons B.A."/>
            <person name="Magnuson J.K."/>
            <person name="Chen J."/>
            <person name="Drula E."/>
            <person name="Henrissat B."/>
            <person name="Wiebenga A."/>
            <person name="Lubbers R.J."/>
            <person name="Gomes A.C."/>
            <person name="Makela M.R."/>
            <person name="Stajich J."/>
            <person name="Grigoriev I.V."/>
            <person name="Mortensen U.H."/>
            <person name="De Vries R.P."/>
            <person name="Baker S.E."/>
            <person name="Andersen M.R."/>
        </authorList>
    </citation>
    <scope>NUCLEOTIDE SEQUENCE [LARGE SCALE GENOMIC DNA]</scope>
    <source>
        <strain evidence="1 2">CBS 123904</strain>
    </source>
</reference>
<protein>
    <recommendedName>
        <fullName evidence="3">Ankyrin repeat-containing domain protein</fullName>
    </recommendedName>
</protein>
<evidence type="ECO:0000313" key="1">
    <source>
        <dbReference type="EMBL" id="KAL2841040.1"/>
    </source>
</evidence>
<dbReference type="Gene3D" id="1.25.40.20">
    <property type="entry name" value="Ankyrin repeat-containing domain"/>
    <property type="match status" value="1"/>
</dbReference>
<name>A0ABR4JLZ4_9EURO</name>
<evidence type="ECO:0000313" key="2">
    <source>
        <dbReference type="Proteomes" id="UP001610446"/>
    </source>
</evidence>